<evidence type="ECO:0000256" key="2">
    <source>
        <dbReference type="SAM" id="MobiDB-lite"/>
    </source>
</evidence>
<evidence type="ECO:0000313" key="3">
    <source>
        <dbReference type="EMBL" id="GKV09772.1"/>
    </source>
</evidence>
<gene>
    <name evidence="3" type="ORF">SLEP1_g21221</name>
</gene>
<name>A0AAV5JEH5_9ROSI</name>
<evidence type="ECO:0008006" key="5">
    <source>
        <dbReference type="Google" id="ProtNLM"/>
    </source>
</evidence>
<feature type="compositionally biased region" description="Basic and acidic residues" evidence="2">
    <location>
        <begin position="172"/>
        <end position="191"/>
    </location>
</feature>
<dbReference type="Proteomes" id="UP001054252">
    <property type="component" value="Unassembled WGS sequence"/>
</dbReference>
<protein>
    <recommendedName>
        <fullName evidence="5">BZIP domain-containing protein</fullName>
    </recommendedName>
</protein>
<comment type="caution">
    <text evidence="3">The sequence shown here is derived from an EMBL/GenBank/DDBJ whole genome shotgun (WGS) entry which is preliminary data.</text>
</comment>
<accession>A0AAV5JEH5</accession>
<dbReference type="EMBL" id="BPVZ01000031">
    <property type="protein sequence ID" value="GKV09772.1"/>
    <property type="molecule type" value="Genomic_DNA"/>
</dbReference>
<sequence length="389" mass="43591">MEGHNIGGSESYENWQLVDGDDYLLLSDEEQNLPQEFDLHAGTNEYFASLLTNQGRQAGFGTQLCLQQQCQPLSTNDFSPGLLPLSTINQGGPVASGAQPWAQQQLGQPAGPNGCLLEPCINQRQGNQAAAATQSLIAQQHSGISPVIFTGDPHSQRNIVKIRAPASLVSKRQSDKKYRENLKKRKQDLVDQNKGLKLKEQQMKSKLEASEAENGSLKAENGRLKSELEASKTENEILKSKLETYFGSKLWDEIDSLKGNVACLDQRTQTQYACLDQRMQTQSTKLAELQNKFDKLELKQQNWRTKKKSGMSSTEEFVAQIQENDSVDSAQNIPIISAAKEAELARKEGIDEAHLNWQSQKWKILEAEVETLERWGRLGKFNRTDWLTE</sequence>
<feature type="region of interest" description="Disordered" evidence="2">
    <location>
        <begin position="170"/>
        <end position="226"/>
    </location>
</feature>
<feature type="compositionally biased region" description="Basic and acidic residues" evidence="2">
    <location>
        <begin position="197"/>
        <end position="209"/>
    </location>
</feature>
<evidence type="ECO:0000313" key="4">
    <source>
        <dbReference type="Proteomes" id="UP001054252"/>
    </source>
</evidence>
<evidence type="ECO:0000256" key="1">
    <source>
        <dbReference type="SAM" id="Coils"/>
    </source>
</evidence>
<keyword evidence="1" id="KW-0175">Coiled coil</keyword>
<keyword evidence="4" id="KW-1185">Reference proteome</keyword>
<proteinExistence type="predicted"/>
<dbReference type="CDD" id="cd14686">
    <property type="entry name" value="bZIP"/>
    <property type="match status" value="1"/>
</dbReference>
<reference evidence="3 4" key="1">
    <citation type="journal article" date="2021" name="Commun. Biol.">
        <title>The genome of Shorea leprosula (Dipterocarpaceae) highlights the ecological relevance of drought in aseasonal tropical rainforests.</title>
        <authorList>
            <person name="Ng K.K.S."/>
            <person name="Kobayashi M.J."/>
            <person name="Fawcett J.A."/>
            <person name="Hatakeyama M."/>
            <person name="Paape T."/>
            <person name="Ng C.H."/>
            <person name="Ang C.C."/>
            <person name="Tnah L.H."/>
            <person name="Lee C.T."/>
            <person name="Nishiyama T."/>
            <person name="Sese J."/>
            <person name="O'Brien M.J."/>
            <person name="Copetti D."/>
            <person name="Mohd Noor M.I."/>
            <person name="Ong R.C."/>
            <person name="Putra M."/>
            <person name="Sireger I.Z."/>
            <person name="Indrioko S."/>
            <person name="Kosugi Y."/>
            <person name="Izuno A."/>
            <person name="Isagi Y."/>
            <person name="Lee S.L."/>
            <person name="Shimizu K.K."/>
        </authorList>
    </citation>
    <scope>NUCLEOTIDE SEQUENCE [LARGE SCALE GENOMIC DNA]</scope>
    <source>
        <strain evidence="3">214</strain>
    </source>
</reference>
<dbReference type="AlphaFoldDB" id="A0AAV5JEH5"/>
<feature type="coiled-coil region" evidence="1">
    <location>
        <begin position="272"/>
        <end position="306"/>
    </location>
</feature>
<organism evidence="3 4">
    <name type="scientific">Rubroshorea leprosula</name>
    <dbReference type="NCBI Taxonomy" id="152421"/>
    <lineage>
        <taxon>Eukaryota</taxon>
        <taxon>Viridiplantae</taxon>
        <taxon>Streptophyta</taxon>
        <taxon>Embryophyta</taxon>
        <taxon>Tracheophyta</taxon>
        <taxon>Spermatophyta</taxon>
        <taxon>Magnoliopsida</taxon>
        <taxon>eudicotyledons</taxon>
        <taxon>Gunneridae</taxon>
        <taxon>Pentapetalae</taxon>
        <taxon>rosids</taxon>
        <taxon>malvids</taxon>
        <taxon>Malvales</taxon>
        <taxon>Dipterocarpaceae</taxon>
        <taxon>Rubroshorea</taxon>
    </lineage>
</organism>